<name>A0A0X8JH98_9BACT</name>
<dbReference type="EMBL" id="CP014229">
    <property type="protein sequence ID" value="AMD88793.1"/>
    <property type="molecule type" value="Genomic_DNA"/>
</dbReference>
<dbReference type="RefSeq" id="WP_062251291.1">
    <property type="nucleotide sequence ID" value="NZ_CP014229.1"/>
</dbReference>
<organism evidence="1 2">
    <name type="scientific">Desulfovibrio fairfieldensis</name>
    <dbReference type="NCBI Taxonomy" id="44742"/>
    <lineage>
        <taxon>Bacteria</taxon>
        <taxon>Pseudomonadati</taxon>
        <taxon>Thermodesulfobacteriota</taxon>
        <taxon>Desulfovibrionia</taxon>
        <taxon>Desulfovibrionales</taxon>
        <taxon>Desulfovibrionaceae</taxon>
        <taxon>Desulfovibrio</taxon>
    </lineage>
</organism>
<dbReference type="Proteomes" id="UP000069241">
    <property type="component" value="Chromosome"/>
</dbReference>
<evidence type="ECO:0000313" key="1">
    <source>
        <dbReference type="EMBL" id="AMD88793.1"/>
    </source>
</evidence>
<gene>
    <name evidence="1" type="ORF">AXF13_00925</name>
</gene>
<sequence length="275" mass="32237">MLKIHSQEEWVRTGDIISLADLTLRWPYYAIFYIPHMICSVLPLQMYIWKEEAVTPAGDKFHRLMPIDRRINYIELFNMMPFIVFLREQIEKNERMHGELQASTGLKPGEPDLLLATSENLALVLTRIIFAVSYIHSNKDADIHRALLNKMNNKIDPENDVLTKIIDGDQFYKSILPSEKIRPTFVTEFKTRRFFTTYELAKEFVRICHPKNDEEIIIVAIEVDRRFPGLNNMEFGLLFSASDGSIQEDSVGKNGYRLRKKIYKYKKIPFDHPVH</sequence>
<protein>
    <submittedName>
        <fullName evidence="1">Uncharacterized protein</fullName>
    </submittedName>
</protein>
<accession>A0A0X8JH98</accession>
<dbReference type="KEGG" id="dfi:AXF13_00925"/>
<keyword evidence="2" id="KW-1185">Reference proteome</keyword>
<dbReference type="AlphaFoldDB" id="A0A0X8JH98"/>
<proteinExistence type="predicted"/>
<evidence type="ECO:0000313" key="2">
    <source>
        <dbReference type="Proteomes" id="UP000069241"/>
    </source>
</evidence>
<reference evidence="2" key="1">
    <citation type="submission" date="2016-02" db="EMBL/GenBank/DDBJ databases">
        <authorList>
            <person name="Holder M.E."/>
            <person name="Ajami N.J."/>
            <person name="Petrosino J.F."/>
        </authorList>
    </citation>
    <scope>NUCLEOTIDE SEQUENCE [LARGE SCALE GENOMIC DNA]</scope>
    <source>
        <strain evidence="2">CCUG 45958</strain>
    </source>
</reference>